<dbReference type="InterPro" id="IPR050553">
    <property type="entry name" value="Thioredoxin_ResA/DsbE_sf"/>
</dbReference>
<evidence type="ECO:0000256" key="2">
    <source>
        <dbReference type="ARBA" id="ARBA00022748"/>
    </source>
</evidence>
<evidence type="ECO:0000259" key="5">
    <source>
        <dbReference type="PROSITE" id="PS51352"/>
    </source>
</evidence>
<gene>
    <name evidence="6" type="ORF">F1644_19165</name>
</gene>
<proteinExistence type="predicted"/>
<dbReference type="SUPFAM" id="SSF52833">
    <property type="entry name" value="Thioredoxin-like"/>
    <property type="match status" value="1"/>
</dbReference>
<dbReference type="Gene3D" id="3.40.30.10">
    <property type="entry name" value="Glutaredoxin"/>
    <property type="match status" value="1"/>
</dbReference>
<dbReference type="EMBL" id="CP043839">
    <property type="protein sequence ID" value="WOF14241.1"/>
    <property type="molecule type" value="Genomic_DNA"/>
</dbReference>
<keyword evidence="2" id="KW-0201">Cytochrome c-type biogenesis</keyword>
<evidence type="ECO:0000313" key="6">
    <source>
        <dbReference type="EMBL" id="WOF14241.1"/>
    </source>
</evidence>
<dbReference type="Pfam" id="PF00578">
    <property type="entry name" value="AhpC-TSA"/>
    <property type="match status" value="1"/>
</dbReference>
<reference evidence="6 7" key="1">
    <citation type="submission" date="2019-09" db="EMBL/GenBank/DDBJ databases">
        <title>Butyricimonas paravirosa DSM 105722 (=214-4 = JCM 18677 = CCUG 65563).</title>
        <authorList>
            <person name="Le Roy T."/>
            <person name="Cani P.D."/>
        </authorList>
    </citation>
    <scope>NUCLEOTIDE SEQUENCE [LARGE SCALE GENOMIC DNA]</scope>
    <source>
        <strain evidence="6 7">DSM 105722</strain>
    </source>
</reference>
<evidence type="ECO:0000256" key="3">
    <source>
        <dbReference type="ARBA" id="ARBA00023157"/>
    </source>
</evidence>
<dbReference type="CDD" id="cd02966">
    <property type="entry name" value="TlpA_like_family"/>
    <property type="match status" value="1"/>
</dbReference>
<comment type="subcellular location">
    <subcellularLocation>
        <location evidence="1">Cell envelope</location>
    </subcellularLocation>
</comment>
<dbReference type="PANTHER" id="PTHR42852:SF6">
    <property type="entry name" value="THIOL:DISULFIDE INTERCHANGE PROTEIN DSBE"/>
    <property type="match status" value="1"/>
</dbReference>
<keyword evidence="7" id="KW-1185">Reference proteome</keyword>
<dbReference type="Proteomes" id="UP001302374">
    <property type="component" value="Chromosome"/>
</dbReference>
<dbReference type="PROSITE" id="PS51352">
    <property type="entry name" value="THIOREDOXIN_2"/>
    <property type="match status" value="1"/>
</dbReference>
<evidence type="ECO:0000256" key="4">
    <source>
        <dbReference type="ARBA" id="ARBA00023284"/>
    </source>
</evidence>
<evidence type="ECO:0000313" key="7">
    <source>
        <dbReference type="Proteomes" id="UP001302374"/>
    </source>
</evidence>
<keyword evidence="3" id="KW-1015">Disulfide bond</keyword>
<sequence>MMSKIVFFICVVGLLVPATLVAKVEKVTLKGAIKGLGNEELILMNSDRSEITRTKTKNDHFEIVTEVETGDLRYYILYAPSVGPLGPSMAIPTIHFFIDSPKITVVAELKDKQMRLKSLKGSPGWEEHNRILESLPSSLTIQKVYDRYNQAFHEYNEVEQTEENMKELKAASHAVDVLQGQRREEIFGLLPQYTTSMPFAVIISSYFGIDNIDEAEKVWNQFDPSIRHCYALKQLENLIQRGKNCAVGHEAPNFELITSTGGKIALSSLRGKYVLIDFWASWCGPCRREIPNIKKIYAEFKDKGLQVVGVSIDSSDKAWKKALEEENMDYLQLYDPEGITSKLYNYNGIPFIILISPEGIILEKGLRGENIREKITEYLK</sequence>
<organism evidence="6 7">
    <name type="scientific">Butyricimonas paravirosa</name>
    <dbReference type="NCBI Taxonomy" id="1472417"/>
    <lineage>
        <taxon>Bacteria</taxon>
        <taxon>Pseudomonadati</taxon>
        <taxon>Bacteroidota</taxon>
        <taxon>Bacteroidia</taxon>
        <taxon>Bacteroidales</taxon>
        <taxon>Odoribacteraceae</taxon>
        <taxon>Butyricimonas</taxon>
    </lineage>
</organism>
<keyword evidence="4" id="KW-0676">Redox-active center</keyword>
<dbReference type="InterPro" id="IPR000866">
    <property type="entry name" value="AhpC/TSA"/>
</dbReference>
<name>A0ABZ0G194_9BACT</name>
<dbReference type="InterPro" id="IPR036249">
    <property type="entry name" value="Thioredoxin-like_sf"/>
</dbReference>
<feature type="domain" description="Thioredoxin" evidence="5">
    <location>
        <begin position="245"/>
        <end position="380"/>
    </location>
</feature>
<evidence type="ECO:0000256" key="1">
    <source>
        <dbReference type="ARBA" id="ARBA00004196"/>
    </source>
</evidence>
<dbReference type="InterPro" id="IPR017937">
    <property type="entry name" value="Thioredoxin_CS"/>
</dbReference>
<accession>A0ABZ0G194</accession>
<dbReference type="InterPro" id="IPR013766">
    <property type="entry name" value="Thioredoxin_domain"/>
</dbReference>
<dbReference type="PROSITE" id="PS00194">
    <property type="entry name" value="THIOREDOXIN_1"/>
    <property type="match status" value="1"/>
</dbReference>
<protein>
    <submittedName>
        <fullName evidence="6">AhpC/TSA family protein</fullName>
    </submittedName>
</protein>
<dbReference type="PANTHER" id="PTHR42852">
    <property type="entry name" value="THIOL:DISULFIDE INTERCHANGE PROTEIN DSBE"/>
    <property type="match status" value="1"/>
</dbReference>